<evidence type="ECO:0000256" key="3">
    <source>
        <dbReference type="ARBA" id="ARBA00023002"/>
    </source>
</evidence>
<dbReference type="InterPro" id="IPR002938">
    <property type="entry name" value="FAD-bd"/>
</dbReference>
<name>A0A6G1GLE4_9PEZI</name>
<dbReference type="InterPro" id="IPR036188">
    <property type="entry name" value="FAD/NAD-bd_sf"/>
</dbReference>
<evidence type="ECO:0000256" key="1">
    <source>
        <dbReference type="ARBA" id="ARBA00022630"/>
    </source>
</evidence>
<dbReference type="OrthoDB" id="655030at2759"/>
<reference evidence="6" key="1">
    <citation type="journal article" date="2020" name="Stud. Mycol.">
        <title>101 Dothideomycetes genomes: a test case for predicting lifestyles and emergence of pathogens.</title>
        <authorList>
            <person name="Haridas S."/>
            <person name="Albert R."/>
            <person name="Binder M."/>
            <person name="Bloem J."/>
            <person name="Labutti K."/>
            <person name="Salamov A."/>
            <person name="Andreopoulos B."/>
            <person name="Baker S."/>
            <person name="Barry K."/>
            <person name="Bills G."/>
            <person name="Bluhm B."/>
            <person name="Cannon C."/>
            <person name="Castanera R."/>
            <person name="Culley D."/>
            <person name="Daum C."/>
            <person name="Ezra D."/>
            <person name="Gonzalez J."/>
            <person name="Henrissat B."/>
            <person name="Kuo A."/>
            <person name="Liang C."/>
            <person name="Lipzen A."/>
            <person name="Lutzoni F."/>
            <person name="Magnuson J."/>
            <person name="Mondo S."/>
            <person name="Nolan M."/>
            <person name="Ohm R."/>
            <person name="Pangilinan J."/>
            <person name="Park H.-J."/>
            <person name="Ramirez L."/>
            <person name="Alfaro M."/>
            <person name="Sun H."/>
            <person name="Tritt A."/>
            <person name="Yoshinaga Y."/>
            <person name="Zwiers L.-H."/>
            <person name="Turgeon B."/>
            <person name="Goodwin S."/>
            <person name="Spatafora J."/>
            <person name="Crous P."/>
            <person name="Grigoriev I."/>
        </authorList>
    </citation>
    <scope>NUCLEOTIDE SEQUENCE</scope>
    <source>
        <strain evidence="6">CBS 113979</strain>
    </source>
</reference>
<keyword evidence="2" id="KW-0274">FAD</keyword>
<evidence type="ECO:0000256" key="2">
    <source>
        <dbReference type="ARBA" id="ARBA00022827"/>
    </source>
</evidence>
<evidence type="ECO:0000259" key="5">
    <source>
        <dbReference type="Pfam" id="PF01494"/>
    </source>
</evidence>
<dbReference type="GO" id="GO:0004497">
    <property type="term" value="F:monooxygenase activity"/>
    <property type="evidence" value="ECO:0007669"/>
    <property type="project" value="UniProtKB-KW"/>
</dbReference>
<organism evidence="6 7">
    <name type="scientific">Aulographum hederae CBS 113979</name>
    <dbReference type="NCBI Taxonomy" id="1176131"/>
    <lineage>
        <taxon>Eukaryota</taxon>
        <taxon>Fungi</taxon>
        <taxon>Dikarya</taxon>
        <taxon>Ascomycota</taxon>
        <taxon>Pezizomycotina</taxon>
        <taxon>Dothideomycetes</taxon>
        <taxon>Pleosporomycetidae</taxon>
        <taxon>Aulographales</taxon>
        <taxon>Aulographaceae</taxon>
    </lineage>
</organism>
<dbReference type="Pfam" id="PF01494">
    <property type="entry name" value="FAD_binding_3"/>
    <property type="match status" value="1"/>
</dbReference>
<dbReference type="AlphaFoldDB" id="A0A6G1GLE4"/>
<gene>
    <name evidence="6" type="ORF">K402DRAFT_398447</name>
</gene>
<dbReference type="PRINTS" id="PR00420">
    <property type="entry name" value="RNGMNOXGNASE"/>
</dbReference>
<keyword evidence="1" id="KW-0285">Flavoprotein</keyword>
<keyword evidence="4" id="KW-0503">Monooxygenase</keyword>
<protein>
    <submittedName>
        <fullName evidence="6">Putative zeaxanthin epoxidase</fullName>
    </submittedName>
</protein>
<dbReference type="SUPFAM" id="SSF51905">
    <property type="entry name" value="FAD/NAD(P)-binding domain"/>
    <property type="match status" value="1"/>
</dbReference>
<dbReference type="PANTHER" id="PTHR46972:SF1">
    <property type="entry name" value="FAD DEPENDENT OXIDOREDUCTASE DOMAIN-CONTAINING PROTEIN"/>
    <property type="match status" value="1"/>
</dbReference>
<evidence type="ECO:0000256" key="4">
    <source>
        <dbReference type="ARBA" id="ARBA00023033"/>
    </source>
</evidence>
<dbReference type="EMBL" id="ML977197">
    <property type="protein sequence ID" value="KAF1981577.1"/>
    <property type="molecule type" value="Genomic_DNA"/>
</dbReference>
<feature type="domain" description="FAD-binding" evidence="5">
    <location>
        <begin position="5"/>
        <end position="349"/>
    </location>
</feature>
<keyword evidence="7" id="KW-1185">Reference proteome</keyword>
<dbReference type="Proteomes" id="UP000800041">
    <property type="component" value="Unassembled WGS sequence"/>
</dbReference>
<dbReference type="GO" id="GO:0071949">
    <property type="term" value="F:FAD binding"/>
    <property type="evidence" value="ECO:0007669"/>
    <property type="project" value="InterPro"/>
</dbReference>
<evidence type="ECO:0000313" key="7">
    <source>
        <dbReference type="Proteomes" id="UP000800041"/>
    </source>
</evidence>
<proteinExistence type="predicted"/>
<evidence type="ECO:0000313" key="6">
    <source>
        <dbReference type="EMBL" id="KAF1981577.1"/>
    </source>
</evidence>
<dbReference type="Gene3D" id="3.50.50.60">
    <property type="entry name" value="FAD/NAD(P)-binding domain"/>
    <property type="match status" value="1"/>
</dbReference>
<dbReference type="PANTHER" id="PTHR46972">
    <property type="entry name" value="MONOOXYGENASE ASQM-RELATED"/>
    <property type="match status" value="1"/>
</dbReference>
<keyword evidence="3" id="KW-0560">Oxidoreductase</keyword>
<accession>A0A6G1GLE4</accession>
<sequence length="379" mass="42091">MSPKIVIIGAGPAGLTLGRILHVNSIPFIIYDLAASSTSSPQGGTLDLHAQTGQLALKEAGLFSQFEAASRTEGEDMIISSRDGVRHVEVLDTDRGRPEIDREFLRKMLLDSFPAENIKWNHKLLSCTATTATFANGHLEKDIDLLVGADGAWSKVRPLMTYVPPFYSGISCVEFRHYDADMKHPQVAKTIGKGNHFVFGESTRKCLLSQRMGDGSLRTYAAIHKPEHWLKECGIDWSNTNAAKKQLLEEYDDFAPEFKKMIEDAEEDSMPTRPLYMLPVGLSWPSHRSATLIGDSAHLMTPFAGEGVNAAMRDAYELALAIKESKEDVAAAVKMYESSMFPRMTQVTTKTWNSLMLRFREGGIANMKKRVEKSMTQKG</sequence>